<keyword evidence="8 13" id="KW-0812">Transmembrane</keyword>
<evidence type="ECO:0000313" key="14">
    <source>
        <dbReference type="EMBL" id="MBB6523233.1"/>
    </source>
</evidence>
<evidence type="ECO:0000256" key="8">
    <source>
        <dbReference type="ARBA" id="ARBA00022692"/>
    </source>
</evidence>
<evidence type="ECO:0000313" key="15">
    <source>
        <dbReference type="Proteomes" id="UP000528457"/>
    </source>
</evidence>
<feature type="transmembrane region" description="Helical" evidence="13">
    <location>
        <begin position="147"/>
        <end position="172"/>
    </location>
</feature>
<feature type="transmembrane region" description="Helical" evidence="13">
    <location>
        <begin position="41"/>
        <end position="59"/>
    </location>
</feature>
<dbReference type="Proteomes" id="UP000528457">
    <property type="component" value="Unassembled WGS sequence"/>
</dbReference>
<dbReference type="FunCoup" id="A0A7X0MX90">
    <property type="interactions" value="315"/>
</dbReference>
<dbReference type="GO" id="GO:0017004">
    <property type="term" value="P:cytochrome complex assembly"/>
    <property type="evidence" value="ECO:0007669"/>
    <property type="project" value="UniProtKB-KW"/>
</dbReference>
<feature type="transmembrane region" description="Helical" evidence="13">
    <location>
        <begin position="65"/>
        <end position="90"/>
    </location>
</feature>
<feature type="transmembrane region" description="Helical" evidence="13">
    <location>
        <begin position="111"/>
        <end position="135"/>
    </location>
</feature>
<dbReference type="PIRSF" id="PIRSF002764">
    <property type="entry name" value="CcmB"/>
    <property type="match status" value="1"/>
</dbReference>
<keyword evidence="6 12" id="KW-1003">Cell membrane</keyword>
<evidence type="ECO:0000256" key="13">
    <source>
        <dbReference type="SAM" id="Phobius"/>
    </source>
</evidence>
<keyword evidence="10 13" id="KW-1133">Transmembrane helix</keyword>
<keyword evidence="11 12" id="KW-0472">Membrane</keyword>
<evidence type="ECO:0000256" key="1">
    <source>
        <dbReference type="ARBA" id="ARBA00002442"/>
    </source>
</evidence>
<dbReference type="GO" id="GO:1903607">
    <property type="term" value="P:cytochrome c biosynthetic process"/>
    <property type="evidence" value="ECO:0007669"/>
    <property type="project" value="TreeGrafter"/>
</dbReference>
<protein>
    <recommendedName>
        <fullName evidence="4 12">Heme exporter protein B</fullName>
    </recommendedName>
</protein>
<evidence type="ECO:0000256" key="3">
    <source>
        <dbReference type="ARBA" id="ARBA00010544"/>
    </source>
</evidence>
<reference evidence="14 15" key="1">
    <citation type="submission" date="2020-08" db="EMBL/GenBank/DDBJ databases">
        <title>Genomic Encyclopedia of Type Strains, Phase IV (KMG-IV): sequencing the most valuable type-strain genomes for metagenomic binning, comparative biology and taxonomic classification.</title>
        <authorList>
            <person name="Goeker M."/>
        </authorList>
    </citation>
    <scope>NUCLEOTIDE SEQUENCE [LARGE SCALE GENOMIC DNA]</scope>
    <source>
        <strain evidence="14 15">DSM 22368</strain>
    </source>
</reference>
<evidence type="ECO:0000256" key="9">
    <source>
        <dbReference type="ARBA" id="ARBA00022748"/>
    </source>
</evidence>
<evidence type="ECO:0000256" key="2">
    <source>
        <dbReference type="ARBA" id="ARBA00004429"/>
    </source>
</evidence>
<organism evidence="14 15">
    <name type="scientific">Pseudoteredinibacter isoporae</name>
    <dbReference type="NCBI Taxonomy" id="570281"/>
    <lineage>
        <taxon>Bacteria</taxon>
        <taxon>Pseudomonadati</taxon>
        <taxon>Pseudomonadota</taxon>
        <taxon>Gammaproteobacteria</taxon>
        <taxon>Cellvibrionales</taxon>
        <taxon>Cellvibrionaceae</taxon>
        <taxon>Pseudoteredinibacter</taxon>
    </lineage>
</organism>
<dbReference type="PANTHER" id="PTHR30070:SF1">
    <property type="entry name" value="CYTOCHROME C BIOGENESIS B-RELATED"/>
    <property type="match status" value="1"/>
</dbReference>
<evidence type="ECO:0000256" key="12">
    <source>
        <dbReference type="PIRNR" id="PIRNR002764"/>
    </source>
</evidence>
<dbReference type="PANTHER" id="PTHR30070">
    <property type="entry name" value="HEME EXPORTER PROTEIN B"/>
    <property type="match status" value="1"/>
</dbReference>
<proteinExistence type="inferred from homology"/>
<evidence type="ECO:0000256" key="4">
    <source>
        <dbReference type="ARBA" id="ARBA00016452"/>
    </source>
</evidence>
<dbReference type="GO" id="GO:0015232">
    <property type="term" value="F:heme transmembrane transporter activity"/>
    <property type="evidence" value="ECO:0007669"/>
    <property type="project" value="InterPro"/>
</dbReference>
<dbReference type="InterPro" id="IPR003544">
    <property type="entry name" value="Cyt_c_biogenesis_CcmB"/>
</dbReference>
<comment type="similarity">
    <text evidence="3 12">Belongs to the CcmB/CycW/HelB family.</text>
</comment>
<sequence length="241" mass="25319">MNKPAQDPLAVAEMAERRSGNAFMATLRRDLKLAIRHRGELANPLIFFLLVITMVPLGVSPSPKTLAVLAPGMLWVVALLATLLSLDGLFRSDFDDGTLEQLLLSPQSSYINVLAKVIVHWLTTGLPLTLVAPLLGVMMSLPEAGYIPLMLSLLLGTGSLSLIGAIGAALTVSLRKGGLLLSLIVMPLYVPVLIFGASGVRAAIEGFAYNTQLAVLGSFLALAIIAAPLAIAGALKMSVNN</sequence>
<dbReference type="InParanoid" id="A0A7X0MX90"/>
<gene>
    <name evidence="14" type="ORF">HNR48_003535</name>
</gene>
<keyword evidence="5 12" id="KW-0813">Transport</keyword>
<dbReference type="PRINTS" id="PR01414">
    <property type="entry name" value="CCMBBIOGNSIS"/>
</dbReference>
<comment type="function">
    <text evidence="1 12">Required for the export of heme to the periplasm for the biogenesis of c-type cytochromes.</text>
</comment>
<dbReference type="EMBL" id="JACHHT010000003">
    <property type="protein sequence ID" value="MBB6523233.1"/>
    <property type="molecule type" value="Genomic_DNA"/>
</dbReference>
<evidence type="ECO:0000256" key="10">
    <source>
        <dbReference type="ARBA" id="ARBA00022989"/>
    </source>
</evidence>
<accession>A0A7X0MX90</accession>
<evidence type="ECO:0000256" key="5">
    <source>
        <dbReference type="ARBA" id="ARBA00022448"/>
    </source>
</evidence>
<evidence type="ECO:0000256" key="11">
    <source>
        <dbReference type="ARBA" id="ARBA00023136"/>
    </source>
</evidence>
<feature type="transmembrane region" description="Helical" evidence="13">
    <location>
        <begin position="179"/>
        <end position="200"/>
    </location>
</feature>
<dbReference type="InterPro" id="IPR026031">
    <property type="entry name" value="Cyt_c_CcmB_bac"/>
</dbReference>
<comment type="caution">
    <text evidence="14">The sequence shown here is derived from an EMBL/GenBank/DDBJ whole genome shotgun (WGS) entry which is preliminary data.</text>
</comment>
<evidence type="ECO:0000256" key="6">
    <source>
        <dbReference type="ARBA" id="ARBA00022475"/>
    </source>
</evidence>
<dbReference type="GO" id="GO:0005886">
    <property type="term" value="C:plasma membrane"/>
    <property type="evidence" value="ECO:0007669"/>
    <property type="project" value="UniProtKB-SubCell"/>
</dbReference>
<keyword evidence="7 12" id="KW-0997">Cell inner membrane</keyword>
<name>A0A7X0MX90_9GAMM</name>
<dbReference type="AlphaFoldDB" id="A0A7X0MX90"/>
<keyword evidence="15" id="KW-1185">Reference proteome</keyword>
<keyword evidence="9 12" id="KW-0201">Cytochrome c-type biogenesis</keyword>
<evidence type="ECO:0000256" key="7">
    <source>
        <dbReference type="ARBA" id="ARBA00022519"/>
    </source>
</evidence>
<feature type="transmembrane region" description="Helical" evidence="13">
    <location>
        <begin position="212"/>
        <end position="235"/>
    </location>
</feature>
<comment type="subcellular location">
    <subcellularLocation>
        <location evidence="2">Cell inner membrane</location>
        <topology evidence="2">Multi-pass membrane protein</topology>
    </subcellularLocation>
</comment>
<dbReference type="Pfam" id="PF03379">
    <property type="entry name" value="CcmB"/>
    <property type="match status" value="1"/>
</dbReference>
<dbReference type="NCBIfam" id="TIGR01190">
    <property type="entry name" value="ccmB"/>
    <property type="match status" value="1"/>
</dbReference>